<evidence type="ECO:0000256" key="2">
    <source>
        <dbReference type="ARBA" id="ARBA00022617"/>
    </source>
</evidence>
<dbReference type="AlphaFoldDB" id="A0A5C7A2Y3"/>
<sequence length="156" mass="16943">MTQSNSNKSFKSIFGITIMAAVLGLAACTPTHPDVKARQDIMKNYGDAAKIMGGMVKEPDTFDADVFKEQAAFLATESKNPWSHFEDTEAVGNAKPEVWSNNANFLAESENFQKVTAELNTVAQTATTVEDIKPAFGAVGKSCKSCHDDFQVKKDD</sequence>
<dbReference type="SUPFAM" id="SSF47175">
    <property type="entry name" value="Cytochromes"/>
    <property type="match status" value="1"/>
</dbReference>
<comment type="caution">
    <text evidence="9">The sequence shown here is derived from an EMBL/GenBank/DDBJ whole genome shotgun (WGS) entry which is preliminary data.</text>
</comment>
<evidence type="ECO:0000256" key="8">
    <source>
        <dbReference type="SAM" id="SignalP"/>
    </source>
</evidence>
<accession>A0A5C7A2Y3</accession>
<dbReference type="Proteomes" id="UP000321903">
    <property type="component" value="Unassembled WGS sequence"/>
</dbReference>
<dbReference type="GO" id="GO:0009055">
    <property type="term" value="F:electron transfer activity"/>
    <property type="evidence" value="ECO:0007669"/>
    <property type="project" value="InterPro"/>
</dbReference>
<keyword evidence="1" id="KW-0813">Transport</keyword>
<dbReference type="Gene3D" id="1.20.120.10">
    <property type="entry name" value="Cytochrome c/b562"/>
    <property type="match status" value="1"/>
</dbReference>
<keyword evidence="2 7" id="KW-0349">Heme</keyword>
<dbReference type="GO" id="GO:0005506">
    <property type="term" value="F:iron ion binding"/>
    <property type="evidence" value="ECO:0007669"/>
    <property type="project" value="InterPro"/>
</dbReference>
<dbReference type="GO" id="GO:0020037">
    <property type="term" value="F:heme binding"/>
    <property type="evidence" value="ECO:0007669"/>
    <property type="project" value="InterPro"/>
</dbReference>
<evidence type="ECO:0000256" key="1">
    <source>
        <dbReference type="ARBA" id="ARBA00022448"/>
    </source>
</evidence>
<keyword evidence="3 6" id="KW-0479">Metal-binding</keyword>
<evidence type="ECO:0000256" key="4">
    <source>
        <dbReference type="ARBA" id="ARBA00022982"/>
    </source>
</evidence>
<keyword evidence="10" id="KW-1185">Reference proteome</keyword>
<feature type="binding site" description="axial binding residue" evidence="6">
    <location>
        <position position="147"/>
    </location>
    <ligand>
        <name>heme c</name>
        <dbReference type="ChEBI" id="CHEBI:61717"/>
    </ligand>
    <ligandPart>
        <name>Fe</name>
        <dbReference type="ChEBI" id="CHEBI:18248"/>
    </ligandPart>
</feature>
<dbReference type="RefSeq" id="WP_147223697.1">
    <property type="nucleotide sequence ID" value="NZ_CAJGYY010000001.1"/>
</dbReference>
<dbReference type="InterPro" id="IPR010980">
    <property type="entry name" value="Cyt_c/b562"/>
</dbReference>
<evidence type="ECO:0000256" key="7">
    <source>
        <dbReference type="PIRSR" id="PIRSR000027-2"/>
    </source>
</evidence>
<dbReference type="PROSITE" id="PS51009">
    <property type="entry name" value="CYTCII"/>
    <property type="match status" value="1"/>
</dbReference>
<dbReference type="InterPro" id="IPR012127">
    <property type="entry name" value="Cyt_c_prime"/>
</dbReference>
<gene>
    <name evidence="9" type="ORF">ES754_08225</name>
</gene>
<dbReference type="Pfam" id="PF01322">
    <property type="entry name" value="Cytochrom_C_2"/>
    <property type="match status" value="1"/>
</dbReference>
<evidence type="ECO:0000313" key="9">
    <source>
        <dbReference type="EMBL" id="TXD96992.1"/>
    </source>
</evidence>
<feature type="binding site" description="covalent" evidence="7">
    <location>
        <position position="146"/>
    </location>
    <ligand>
        <name>heme c</name>
        <dbReference type="ChEBI" id="CHEBI:61717"/>
    </ligand>
</feature>
<dbReference type="EMBL" id="VORZ01000002">
    <property type="protein sequence ID" value="TXD96992.1"/>
    <property type="molecule type" value="Genomic_DNA"/>
</dbReference>
<reference evidence="9 10" key="1">
    <citation type="submission" date="2019-08" db="EMBL/GenBank/DDBJ databases">
        <title>Genome sequence of Psychrobacter frigidicola ACAM304 (type strain).</title>
        <authorList>
            <person name="Bowman J.P."/>
        </authorList>
    </citation>
    <scope>NUCLEOTIDE SEQUENCE [LARGE SCALE GENOMIC DNA]</scope>
    <source>
        <strain evidence="9 10">ACAM 304</strain>
    </source>
</reference>
<evidence type="ECO:0000256" key="3">
    <source>
        <dbReference type="ARBA" id="ARBA00022723"/>
    </source>
</evidence>
<dbReference type="OrthoDB" id="5520910at2"/>
<evidence type="ECO:0000256" key="6">
    <source>
        <dbReference type="PIRSR" id="PIRSR000027-1"/>
    </source>
</evidence>
<proteinExistence type="predicted"/>
<feature type="chain" id="PRO_5022737385" evidence="8">
    <location>
        <begin position="27"/>
        <end position="156"/>
    </location>
</feature>
<dbReference type="PIRSF" id="PIRSF000027">
    <property type="entry name" value="Cytc_c_prime"/>
    <property type="match status" value="1"/>
</dbReference>
<feature type="binding site" description="covalent" evidence="7">
    <location>
        <position position="143"/>
    </location>
    <ligand>
        <name>heme c</name>
        <dbReference type="ChEBI" id="CHEBI:61717"/>
    </ligand>
</feature>
<name>A0A5C7A2Y3_9GAMM</name>
<evidence type="ECO:0000256" key="5">
    <source>
        <dbReference type="ARBA" id="ARBA00023004"/>
    </source>
</evidence>
<dbReference type="GO" id="GO:0022900">
    <property type="term" value="P:electron transport chain"/>
    <property type="evidence" value="ECO:0007669"/>
    <property type="project" value="InterPro"/>
</dbReference>
<dbReference type="InterPro" id="IPR002321">
    <property type="entry name" value="Cyt_c_II"/>
</dbReference>
<evidence type="ECO:0000313" key="10">
    <source>
        <dbReference type="Proteomes" id="UP000321903"/>
    </source>
</evidence>
<keyword evidence="5 6" id="KW-0408">Iron</keyword>
<organism evidence="9 10">
    <name type="scientific">Psychrobacter frigidicola</name>
    <dbReference type="NCBI Taxonomy" id="45611"/>
    <lineage>
        <taxon>Bacteria</taxon>
        <taxon>Pseudomonadati</taxon>
        <taxon>Pseudomonadota</taxon>
        <taxon>Gammaproteobacteria</taxon>
        <taxon>Moraxellales</taxon>
        <taxon>Moraxellaceae</taxon>
        <taxon>Psychrobacter</taxon>
    </lineage>
</organism>
<comment type="PTM">
    <text evidence="7">Binds 1 heme group per subunit.</text>
</comment>
<protein>
    <submittedName>
        <fullName evidence="9">Cytochrome c</fullName>
    </submittedName>
</protein>
<feature type="signal peptide" evidence="8">
    <location>
        <begin position="1"/>
        <end position="26"/>
    </location>
</feature>
<keyword evidence="4" id="KW-0249">Electron transport</keyword>
<dbReference type="GO" id="GO:0042597">
    <property type="term" value="C:periplasmic space"/>
    <property type="evidence" value="ECO:0007669"/>
    <property type="project" value="InterPro"/>
</dbReference>
<keyword evidence="8" id="KW-0732">Signal</keyword>